<dbReference type="OrthoDB" id="1432009at2"/>
<gene>
    <name evidence="1" type="ORF">BC659_2232</name>
</gene>
<evidence type="ECO:0008006" key="3">
    <source>
        <dbReference type="Google" id="ProtNLM"/>
    </source>
</evidence>
<comment type="caution">
    <text evidence="1">The sequence shown here is derived from an EMBL/GenBank/DDBJ whole genome shotgun (WGS) entry which is preliminary data.</text>
</comment>
<dbReference type="AlphaFoldDB" id="A0A4R6IWZ7"/>
<keyword evidence="2" id="KW-1185">Reference proteome</keyword>
<dbReference type="EMBL" id="SNWP01000011">
    <property type="protein sequence ID" value="TDO26917.1"/>
    <property type="molecule type" value="Genomic_DNA"/>
</dbReference>
<sequence length="429" mass="51579">MVYAGIDTSKLSEKEVLFFIRIKGQQHFFDKVYSKPVINQLFGHLKSFNTISEYKNADHYIDLKKFSVKDYSYNDFEVFNSQIKPHLASIIFRCRGLRAISFEEAKDLILRATKFWINFFQQNRDFKLIVIHIIDNYVLDIMYRIANVYELRTVVLSEFFIYGYRRHTIYGEFVKQRVIDKIEIKEVVQYFNRKEKSFWLKGLSTFTSIKYCSYLFFSYYARVLIRYYIGYKLLGNISYEYRFAKQFAKVPIRNFFVDKYFNQIDVKLIEKEYSKAVYIPLHVYPEANVDYWINDPNDADYYTTIYEALAYFRDRNIKVYIKEHPGFLYQREVDFYKIITSFSNVILVHPFDQNVAILDKIENIMIWHGSAGVEGIMQGKKVVVYDKNYYSKNYLPSLHFFDQRKTFSEEERENFMSDILTGAVKFNME</sequence>
<evidence type="ECO:0000313" key="1">
    <source>
        <dbReference type="EMBL" id="TDO26917.1"/>
    </source>
</evidence>
<name>A0A4R6IWZ7_9BACT</name>
<dbReference type="Proteomes" id="UP000295741">
    <property type="component" value="Unassembled WGS sequence"/>
</dbReference>
<dbReference type="RefSeq" id="WP_133474789.1">
    <property type="nucleotide sequence ID" value="NZ_SNWP01000011.1"/>
</dbReference>
<evidence type="ECO:0000313" key="2">
    <source>
        <dbReference type="Proteomes" id="UP000295741"/>
    </source>
</evidence>
<proteinExistence type="predicted"/>
<organism evidence="1 2">
    <name type="scientific">Sediminibacterium goheungense</name>
    <dbReference type="NCBI Taxonomy" id="1086393"/>
    <lineage>
        <taxon>Bacteria</taxon>
        <taxon>Pseudomonadati</taxon>
        <taxon>Bacteroidota</taxon>
        <taxon>Chitinophagia</taxon>
        <taxon>Chitinophagales</taxon>
        <taxon>Chitinophagaceae</taxon>
        <taxon>Sediminibacterium</taxon>
    </lineage>
</organism>
<protein>
    <recommendedName>
        <fullName evidence="3">Capsular polysaccharide biosynthesis protein</fullName>
    </recommendedName>
</protein>
<reference evidence="1 2" key="1">
    <citation type="submission" date="2019-03" db="EMBL/GenBank/DDBJ databases">
        <title>Genomic Encyclopedia of Archaeal and Bacterial Type Strains, Phase II (KMG-II): from individual species to whole genera.</title>
        <authorList>
            <person name="Goeker M."/>
        </authorList>
    </citation>
    <scope>NUCLEOTIDE SEQUENCE [LARGE SCALE GENOMIC DNA]</scope>
    <source>
        <strain evidence="1 2">DSM 28323</strain>
    </source>
</reference>
<accession>A0A4R6IWZ7</accession>